<gene>
    <name evidence="1" type="ORF">AO384_1271</name>
</gene>
<dbReference type="EMBL" id="LXHC01000022">
    <property type="protein sequence ID" value="OAU95665.1"/>
    <property type="molecule type" value="Genomic_DNA"/>
</dbReference>
<dbReference type="AlphaFoldDB" id="A0A198UH45"/>
<evidence type="ECO:0000313" key="2">
    <source>
        <dbReference type="Proteomes" id="UP000078228"/>
    </source>
</evidence>
<organism evidence="1 2">
    <name type="scientific">Moraxella catarrhalis</name>
    <name type="common">Branhamella catarrhalis</name>
    <dbReference type="NCBI Taxonomy" id="480"/>
    <lineage>
        <taxon>Bacteria</taxon>
        <taxon>Pseudomonadati</taxon>
        <taxon>Pseudomonadota</taxon>
        <taxon>Gammaproteobacteria</taxon>
        <taxon>Moraxellales</taxon>
        <taxon>Moraxellaceae</taxon>
        <taxon>Moraxella</taxon>
    </lineage>
</organism>
<accession>A0A198UH45</accession>
<name>A0A198UH45_MORCA</name>
<dbReference type="Proteomes" id="UP000078228">
    <property type="component" value="Unassembled WGS sequence"/>
</dbReference>
<protein>
    <submittedName>
        <fullName evidence="1">Uncharacterized protein</fullName>
    </submittedName>
</protein>
<sequence length="45" mass="5054">MGVIIGLCYDNKSPQFLVDDDVKLHGIVKNIVKTVRYATKAHKKP</sequence>
<dbReference type="PATRIC" id="fig|480.237.peg.1088"/>
<keyword evidence="2" id="KW-1185">Reference proteome</keyword>
<proteinExistence type="predicted"/>
<comment type="caution">
    <text evidence="1">The sequence shown here is derived from an EMBL/GenBank/DDBJ whole genome shotgun (WGS) entry which is preliminary data.</text>
</comment>
<reference evidence="1 2" key="1">
    <citation type="journal article" date="2016" name="Genome Biol. Evol.">
        <title>Comparative Genomic Analyses of the Moraxella catarrhalis Serosensitive and Seroresistant Lineages Demonstrate Their Independent Evolution.</title>
        <authorList>
            <person name="Earl J.P."/>
            <person name="de Vries S.P."/>
            <person name="Ahmed A."/>
            <person name="Powell E."/>
            <person name="Schultz M.P."/>
            <person name="Hermans P.W."/>
            <person name="Hill D.J."/>
            <person name="Zhou Z."/>
            <person name="Constantinidou C.I."/>
            <person name="Hu F.Z."/>
            <person name="Bootsma H.J."/>
            <person name="Ehrlich G.D."/>
        </authorList>
    </citation>
    <scope>NUCLEOTIDE SEQUENCE [LARGE SCALE GENOMIC DNA]</scope>
    <source>
        <strain evidence="1 2">Z7542</strain>
    </source>
</reference>
<evidence type="ECO:0000313" key="1">
    <source>
        <dbReference type="EMBL" id="OAU95665.1"/>
    </source>
</evidence>